<organism evidence="1 2">
    <name type="scientific">Dacryopinax primogenitus (strain DJM 731)</name>
    <name type="common">Brown rot fungus</name>
    <dbReference type="NCBI Taxonomy" id="1858805"/>
    <lineage>
        <taxon>Eukaryota</taxon>
        <taxon>Fungi</taxon>
        <taxon>Dikarya</taxon>
        <taxon>Basidiomycota</taxon>
        <taxon>Agaricomycotina</taxon>
        <taxon>Dacrymycetes</taxon>
        <taxon>Dacrymycetales</taxon>
        <taxon>Dacrymycetaceae</taxon>
        <taxon>Dacryopinax</taxon>
    </lineage>
</organism>
<dbReference type="RefSeq" id="XP_040626732.1">
    <property type="nucleotide sequence ID" value="XM_040768852.1"/>
</dbReference>
<name>M5FW13_DACPD</name>
<dbReference type="GeneID" id="63683914"/>
<evidence type="ECO:0000313" key="1">
    <source>
        <dbReference type="EMBL" id="EJT99834.1"/>
    </source>
</evidence>
<evidence type="ECO:0000313" key="2">
    <source>
        <dbReference type="Proteomes" id="UP000030653"/>
    </source>
</evidence>
<proteinExistence type="predicted"/>
<dbReference type="HOGENOM" id="CLU_118665_0_0_1"/>
<keyword evidence="2" id="KW-1185">Reference proteome</keyword>
<dbReference type="AlphaFoldDB" id="M5FW13"/>
<gene>
    <name evidence="1" type="ORF">DACRYDRAFT_109258</name>
</gene>
<dbReference type="EMBL" id="JH795868">
    <property type="protein sequence ID" value="EJT99834.1"/>
    <property type="molecule type" value="Genomic_DNA"/>
</dbReference>
<protein>
    <submittedName>
        <fullName evidence="1">Uncharacterized protein</fullName>
    </submittedName>
</protein>
<dbReference type="Proteomes" id="UP000030653">
    <property type="component" value="Unassembled WGS sequence"/>
</dbReference>
<reference evidence="1 2" key="1">
    <citation type="journal article" date="2012" name="Science">
        <title>The Paleozoic origin of enzymatic lignin decomposition reconstructed from 31 fungal genomes.</title>
        <authorList>
            <person name="Floudas D."/>
            <person name="Binder M."/>
            <person name="Riley R."/>
            <person name="Barry K."/>
            <person name="Blanchette R.A."/>
            <person name="Henrissat B."/>
            <person name="Martinez A.T."/>
            <person name="Otillar R."/>
            <person name="Spatafora J.W."/>
            <person name="Yadav J.S."/>
            <person name="Aerts A."/>
            <person name="Benoit I."/>
            <person name="Boyd A."/>
            <person name="Carlson A."/>
            <person name="Copeland A."/>
            <person name="Coutinho P.M."/>
            <person name="de Vries R.P."/>
            <person name="Ferreira P."/>
            <person name="Findley K."/>
            <person name="Foster B."/>
            <person name="Gaskell J."/>
            <person name="Glotzer D."/>
            <person name="Gorecki P."/>
            <person name="Heitman J."/>
            <person name="Hesse C."/>
            <person name="Hori C."/>
            <person name="Igarashi K."/>
            <person name="Jurgens J.A."/>
            <person name="Kallen N."/>
            <person name="Kersten P."/>
            <person name="Kohler A."/>
            <person name="Kuees U."/>
            <person name="Kumar T.K.A."/>
            <person name="Kuo A."/>
            <person name="LaButti K."/>
            <person name="Larrondo L.F."/>
            <person name="Lindquist E."/>
            <person name="Ling A."/>
            <person name="Lombard V."/>
            <person name="Lucas S."/>
            <person name="Lundell T."/>
            <person name="Martin R."/>
            <person name="McLaughlin D.J."/>
            <person name="Morgenstern I."/>
            <person name="Morin E."/>
            <person name="Murat C."/>
            <person name="Nagy L.G."/>
            <person name="Nolan M."/>
            <person name="Ohm R.A."/>
            <person name="Patyshakuliyeva A."/>
            <person name="Rokas A."/>
            <person name="Ruiz-Duenas F.J."/>
            <person name="Sabat G."/>
            <person name="Salamov A."/>
            <person name="Samejima M."/>
            <person name="Schmutz J."/>
            <person name="Slot J.C."/>
            <person name="St John F."/>
            <person name="Stenlid J."/>
            <person name="Sun H."/>
            <person name="Sun S."/>
            <person name="Syed K."/>
            <person name="Tsang A."/>
            <person name="Wiebenga A."/>
            <person name="Young D."/>
            <person name="Pisabarro A."/>
            <person name="Eastwood D.C."/>
            <person name="Martin F."/>
            <person name="Cullen D."/>
            <person name="Grigoriev I.V."/>
            <person name="Hibbett D.S."/>
        </authorList>
    </citation>
    <scope>NUCLEOTIDE SEQUENCE [LARGE SCALE GENOMIC DNA]</scope>
    <source>
        <strain evidence="1 2">DJM-731 SS1</strain>
    </source>
</reference>
<dbReference type="OrthoDB" id="3385708at2759"/>
<accession>M5FW13</accession>
<sequence length="199" mass="21675">MPIQLLASRSAEINHILNCENMFGIVAYIVRGVLFGSEDHRLLTPHAMYSPPPEPTRGQIDLNWNATNSSYYISLSLAPGPNIYSSTSGSALIGGVESYTSMSMFFNYTGASTGWTLWAVLTSYGGHVITHPLTAVWEFGDIPVPEACGYSPVTQVDNLTYPGGFEWWGDCGMGGFPVFHSMAYDFKVSLNKVVTVEGL</sequence>